<evidence type="ECO:0000313" key="3">
    <source>
        <dbReference type="EMBL" id="VFK00351.1"/>
    </source>
</evidence>
<dbReference type="AlphaFoldDB" id="A0A450UJF9"/>
<reference evidence="1" key="1">
    <citation type="submission" date="2019-02" db="EMBL/GenBank/DDBJ databases">
        <authorList>
            <person name="Gruber-Vodicka R. H."/>
            <person name="Seah K. B. B."/>
        </authorList>
    </citation>
    <scope>NUCLEOTIDE SEQUENCE</scope>
    <source>
        <strain evidence="3">BECK_SA2B12</strain>
        <strain evidence="1">BECK_SA2B15</strain>
        <strain evidence="2">BECK_SA2B20</strain>
    </source>
</reference>
<dbReference type="EMBL" id="CAADFJ010000044">
    <property type="protein sequence ID" value="VFK00351.1"/>
    <property type="molecule type" value="Genomic_DNA"/>
</dbReference>
<protein>
    <submittedName>
        <fullName evidence="1">Uncharacterized protein</fullName>
    </submittedName>
</protein>
<dbReference type="EMBL" id="CAADFI010000071">
    <property type="protein sequence ID" value="VFJ95057.1"/>
    <property type="molecule type" value="Genomic_DNA"/>
</dbReference>
<evidence type="ECO:0000313" key="1">
    <source>
        <dbReference type="EMBL" id="VFJ92634.1"/>
    </source>
</evidence>
<dbReference type="EMBL" id="CAADFG010000046">
    <property type="protein sequence ID" value="VFJ92634.1"/>
    <property type="molecule type" value="Genomic_DNA"/>
</dbReference>
<proteinExistence type="predicted"/>
<organism evidence="1">
    <name type="scientific">Candidatus Kentrum eta</name>
    <dbReference type="NCBI Taxonomy" id="2126337"/>
    <lineage>
        <taxon>Bacteria</taxon>
        <taxon>Pseudomonadati</taxon>
        <taxon>Pseudomonadota</taxon>
        <taxon>Gammaproteobacteria</taxon>
        <taxon>Candidatus Kentrum</taxon>
    </lineage>
</organism>
<name>A0A450UJF9_9GAMM</name>
<sequence length="75" mass="8769">MKNQDSLVPPIVTEFYDDQERELYALVESEDFLPDGISEERKHELRKDAQSMLGGKQIGIRLPEYDFVQIQRIAE</sequence>
<evidence type="ECO:0000313" key="2">
    <source>
        <dbReference type="EMBL" id="VFJ95057.1"/>
    </source>
</evidence>
<accession>A0A450UJF9</accession>
<gene>
    <name evidence="1" type="ORF">BECKH772A_GA0070896_100465</name>
    <name evidence="2" type="ORF">BECKH772B_GA0070898_100714</name>
    <name evidence="3" type="ORF">BECKH772C_GA0070978_100445</name>
</gene>